<gene>
    <name evidence="1" type="primary">PSMG3</name>
</gene>
<dbReference type="AlphaFoldDB" id="A0A8C5QZL2"/>
<reference evidence="1" key="1">
    <citation type="submission" date="2025-08" db="UniProtKB">
        <authorList>
            <consortium name="Ensembl"/>
        </authorList>
    </citation>
    <scope>IDENTIFICATION</scope>
</reference>
<evidence type="ECO:0000313" key="1">
    <source>
        <dbReference type="Ensembl" id="ENSLLEP00000045542.1"/>
    </source>
</evidence>
<dbReference type="InterPro" id="IPR053720">
    <property type="entry name" value="Psm_Assembly_Chaperone"/>
</dbReference>
<proteinExistence type="predicted"/>
<keyword evidence="2" id="KW-1185">Reference proteome</keyword>
<accession>A0A8C5QZL2</accession>
<reference evidence="1" key="2">
    <citation type="submission" date="2025-09" db="UniProtKB">
        <authorList>
            <consortium name="Ensembl"/>
        </authorList>
    </citation>
    <scope>IDENTIFICATION</scope>
</reference>
<dbReference type="Proteomes" id="UP000694569">
    <property type="component" value="Unplaced"/>
</dbReference>
<protein>
    <submittedName>
        <fullName evidence="1">Proteasome assembly chaperone 3</fullName>
    </submittedName>
</protein>
<name>A0A8C5QZL2_9ANUR</name>
<dbReference type="Pfam" id="PF10178">
    <property type="entry name" value="PAC3"/>
    <property type="match status" value="1"/>
</dbReference>
<dbReference type="PANTHER" id="PTHR31051">
    <property type="entry name" value="PROTEASOME ASSEMBLY CHAPERONE 3"/>
    <property type="match status" value="1"/>
</dbReference>
<evidence type="ECO:0000313" key="2">
    <source>
        <dbReference type="Proteomes" id="UP000694569"/>
    </source>
</evidence>
<sequence>MHMAGMDAKPTVVSKKAEETVHGVATQVVCSAFSDHILVVVTQYGKMGTLVSLTPNAVSEELGKPSLTTKVLLGQDEPLIHVFAKNLTTFVSQESKNKPVLLSLALKDKNVDSIKELTEVIRRCRVW</sequence>
<dbReference type="PANTHER" id="PTHR31051:SF1">
    <property type="entry name" value="PROTEASOME ASSEMBLY CHAPERONE 3"/>
    <property type="match status" value="1"/>
</dbReference>
<dbReference type="GO" id="GO:0043248">
    <property type="term" value="P:proteasome assembly"/>
    <property type="evidence" value="ECO:0007669"/>
    <property type="project" value="InterPro"/>
</dbReference>
<dbReference type="Ensembl" id="ENSLLET00000047363.1">
    <property type="protein sequence ID" value="ENSLLEP00000045542.1"/>
    <property type="gene ID" value="ENSLLEG00000028915.1"/>
</dbReference>
<dbReference type="GeneTree" id="ENSGT00390000000324"/>
<dbReference type="Gene3D" id="3.30.230.90">
    <property type="match status" value="1"/>
</dbReference>
<dbReference type="InterPro" id="IPR018788">
    <property type="entry name" value="Proteasome_assmbl_chp_3"/>
</dbReference>
<dbReference type="OrthoDB" id="5839at2759"/>
<organism evidence="1 2">
    <name type="scientific">Leptobrachium leishanense</name>
    <name type="common">Leishan spiny toad</name>
    <dbReference type="NCBI Taxonomy" id="445787"/>
    <lineage>
        <taxon>Eukaryota</taxon>
        <taxon>Metazoa</taxon>
        <taxon>Chordata</taxon>
        <taxon>Craniata</taxon>
        <taxon>Vertebrata</taxon>
        <taxon>Euteleostomi</taxon>
        <taxon>Amphibia</taxon>
        <taxon>Batrachia</taxon>
        <taxon>Anura</taxon>
        <taxon>Pelobatoidea</taxon>
        <taxon>Megophryidae</taxon>
        <taxon>Leptobrachium</taxon>
    </lineage>
</organism>